<accession>A0A8J7SA88</accession>
<protein>
    <submittedName>
        <fullName evidence="1">Uncharacterized protein</fullName>
    </submittedName>
</protein>
<comment type="caution">
    <text evidence="1">The sequence shown here is derived from an EMBL/GenBank/DDBJ whole genome shotgun (WGS) entry which is preliminary data.</text>
</comment>
<proteinExistence type="predicted"/>
<keyword evidence="2" id="KW-1185">Reference proteome</keyword>
<sequence>MAFTTPDYEAPTANNERSLLIDVSPMNQSVEHMVGSIVGYRSTLEIFRQRYDS</sequence>
<evidence type="ECO:0000313" key="1">
    <source>
        <dbReference type="EMBL" id="MBJ6727345.1"/>
    </source>
</evidence>
<dbReference type="Proteomes" id="UP000636888">
    <property type="component" value="Unassembled WGS sequence"/>
</dbReference>
<evidence type="ECO:0000313" key="2">
    <source>
        <dbReference type="Proteomes" id="UP000636888"/>
    </source>
</evidence>
<dbReference type="RefSeq" id="WP_199386319.1">
    <property type="nucleotide sequence ID" value="NZ_JAEMHM010000022.1"/>
</dbReference>
<organism evidence="1 2">
    <name type="scientific">Geomesophilobacter sediminis</name>
    <dbReference type="NCBI Taxonomy" id="2798584"/>
    <lineage>
        <taxon>Bacteria</taxon>
        <taxon>Pseudomonadati</taxon>
        <taxon>Thermodesulfobacteriota</taxon>
        <taxon>Desulfuromonadia</taxon>
        <taxon>Geobacterales</taxon>
        <taxon>Geobacteraceae</taxon>
        <taxon>Geomesophilobacter</taxon>
    </lineage>
</organism>
<reference evidence="1" key="1">
    <citation type="submission" date="2020-12" db="EMBL/GenBank/DDBJ databases">
        <title>Geomonas sp. Red875, isolated from river sediment.</title>
        <authorList>
            <person name="Xu Z."/>
            <person name="Zhang Z."/>
            <person name="Masuda Y."/>
            <person name="Itoh H."/>
            <person name="Senoo K."/>
        </authorList>
    </citation>
    <scope>NUCLEOTIDE SEQUENCE</scope>
    <source>
        <strain evidence="1">Red875</strain>
    </source>
</reference>
<gene>
    <name evidence="1" type="ORF">JFN93_21750</name>
</gene>
<dbReference type="EMBL" id="JAEMHM010000022">
    <property type="protein sequence ID" value="MBJ6727345.1"/>
    <property type="molecule type" value="Genomic_DNA"/>
</dbReference>
<name>A0A8J7SA88_9BACT</name>
<dbReference type="AlphaFoldDB" id="A0A8J7SA88"/>